<dbReference type="EMBL" id="JARJCW010000007">
    <property type="protein sequence ID" value="KAJ7222591.1"/>
    <property type="molecule type" value="Genomic_DNA"/>
</dbReference>
<dbReference type="Pfam" id="PF00128">
    <property type="entry name" value="Alpha-amylase"/>
    <property type="match status" value="1"/>
</dbReference>
<feature type="disulfide bond" evidence="15">
    <location>
        <begin position="258"/>
        <end position="301"/>
    </location>
</feature>
<dbReference type="InterPro" id="IPR013777">
    <property type="entry name" value="A-amylase-like"/>
</dbReference>
<dbReference type="Pfam" id="PF09260">
    <property type="entry name" value="A_amylase_dom_C"/>
    <property type="match status" value="1"/>
</dbReference>
<dbReference type="Gene3D" id="2.60.40.1180">
    <property type="entry name" value="Golgi alpha-mannosidase II"/>
    <property type="match status" value="1"/>
</dbReference>
<evidence type="ECO:0000256" key="8">
    <source>
        <dbReference type="ARBA" id="ARBA00022837"/>
    </source>
</evidence>
<dbReference type="InterPro" id="IPR015340">
    <property type="entry name" value="A_amylase_C_dom"/>
</dbReference>
<keyword evidence="9 15" id="KW-1015">Disulfide bond</keyword>
<feature type="disulfide bond" evidence="15">
    <location>
        <begin position="51"/>
        <end position="59"/>
    </location>
</feature>
<evidence type="ECO:0000256" key="10">
    <source>
        <dbReference type="ARBA" id="ARBA00023180"/>
    </source>
</evidence>
<feature type="binding site" evidence="16">
    <location>
        <position position="362"/>
    </location>
    <ligand>
        <name>substrate</name>
    </ligand>
</feature>
<evidence type="ECO:0000256" key="4">
    <source>
        <dbReference type="ARBA" id="ARBA00012595"/>
    </source>
</evidence>
<gene>
    <name evidence="19" type="ORF">GGX14DRAFT_514264</name>
</gene>
<evidence type="ECO:0000256" key="3">
    <source>
        <dbReference type="ARBA" id="ARBA00008061"/>
    </source>
</evidence>
<comment type="caution">
    <text evidence="19">The sequence shown here is derived from an EMBL/GenBank/DDBJ whole genome shotgun (WGS) entry which is preliminary data.</text>
</comment>
<dbReference type="InterPro" id="IPR013780">
    <property type="entry name" value="Glyco_hydro_b"/>
</dbReference>
<dbReference type="PANTHER" id="PTHR10357">
    <property type="entry name" value="ALPHA-AMYLASE FAMILY MEMBER"/>
    <property type="match status" value="1"/>
</dbReference>
<keyword evidence="5" id="KW-0479">Metal-binding</keyword>
<keyword evidence="12" id="KW-0326">Glycosidase</keyword>
<feature type="site" description="Transition state stabilizer" evidence="14">
    <location>
        <position position="315"/>
    </location>
</feature>
<feature type="domain" description="Glycosyl hydrolase family 13 catalytic" evidence="18">
    <location>
        <begin position="34"/>
        <end position="387"/>
    </location>
</feature>
<dbReference type="InterPro" id="IPR017853">
    <property type="entry name" value="GH"/>
</dbReference>
<dbReference type="SUPFAM" id="SSF51011">
    <property type="entry name" value="Glycosyl hydrolase domain"/>
    <property type="match status" value="1"/>
</dbReference>
<dbReference type="GO" id="GO:0004556">
    <property type="term" value="F:alpha-amylase activity"/>
    <property type="evidence" value="ECO:0007669"/>
    <property type="project" value="UniProtKB-EC"/>
</dbReference>
<feature type="binding site" evidence="16">
    <location>
        <position position="104"/>
    </location>
    <ligand>
        <name>substrate</name>
    </ligand>
</feature>
<dbReference type="PANTHER" id="PTHR10357:SF215">
    <property type="entry name" value="ALPHA-AMYLASE 1"/>
    <property type="match status" value="1"/>
</dbReference>
<feature type="signal peptide" evidence="17">
    <location>
        <begin position="1"/>
        <end position="21"/>
    </location>
</feature>
<keyword evidence="6 17" id="KW-0732">Signal</keyword>
<sequence length="486" mass="54246">MYSHILLLCLTILLFSQSSTAASASEWRHRAIYQVVTDRFGRDDGSLTFPCDPQARVYCGGTWKGINNHLDYIQDMGFDAIWISPVVEQISGNTGEGEAYHGYWPKNIYAFNSKFGSEQDFKDLVAAVHKRGMLLMVDVVMNHLANQGDTIRYDELTPFNDPKFFHPKCDIDWGNQTSMEVCWMGNGYIWLLDIDTENPTVKSTLFAYIESFVRKYNVDALRLDASRNVPKQFWNEFSRAAGVYCQGEVWVKDTEIICPYQEVMSGLHNYPFKESATQAFTSSTGNMSEFVRISRQMQAQCKDVTLFGTFMENHDNPRLGSITTDRARLQNLAVLNMLADGIPIVYYGQEQMLPGSNDPMNREALWLTRYATTNNLVPTFTALNGFRSFLVQTAAPFFTSLALYGLLNSSVVIVRKGDVVLVLTNSGSGVATSAEIDGLGASMELVEILSCSNVQTTGSGSLKIVLTGAPMVLYPRKLLLASGICR</sequence>
<dbReference type="SMART" id="SM00642">
    <property type="entry name" value="Aamy"/>
    <property type="match status" value="1"/>
</dbReference>
<evidence type="ECO:0000256" key="16">
    <source>
        <dbReference type="PIRSR" id="PIRSR001024-5"/>
    </source>
</evidence>
<keyword evidence="20" id="KW-1185">Reference proteome</keyword>
<evidence type="ECO:0000256" key="9">
    <source>
        <dbReference type="ARBA" id="ARBA00023157"/>
    </source>
</evidence>
<evidence type="ECO:0000256" key="12">
    <source>
        <dbReference type="ARBA" id="ARBA00023295"/>
    </source>
</evidence>
<accession>A0AAD6YL71</accession>
<dbReference type="AlphaFoldDB" id="A0AAD6YL71"/>
<evidence type="ECO:0000256" key="6">
    <source>
        <dbReference type="ARBA" id="ARBA00022729"/>
    </source>
</evidence>
<dbReference type="GO" id="GO:0016052">
    <property type="term" value="P:carbohydrate catabolic process"/>
    <property type="evidence" value="ECO:0007669"/>
    <property type="project" value="InterPro"/>
</dbReference>
<evidence type="ECO:0000256" key="11">
    <source>
        <dbReference type="ARBA" id="ARBA00023277"/>
    </source>
</evidence>
<feature type="binding site" evidence="16">
    <location>
        <position position="222"/>
    </location>
    <ligand>
        <name>substrate</name>
    </ligand>
</feature>
<proteinExistence type="inferred from homology"/>
<evidence type="ECO:0000259" key="18">
    <source>
        <dbReference type="SMART" id="SM00642"/>
    </source>
</evidence>
<comment type="similarity">
    <text evidence="3">Belongs to the glycosyl hydrolase 13 family.</text>
</comment>
<evidence type="ECO:0000256" key="13">
    <source>
        <dbReference type="PIRSR" id="PIRSR001024-1"/>
    </source>
</evidence>
<evidence type="ECO:0000256" key="15">
    <source>
        <dbReference type="PIRSR" id="PIRSR001024-4"/>
    </source>
</evidence>
<protein>
    <recommendedName>
        <fullName evidence="4">alpha-amylase</fullName>
        <ecNumber evidence="4">3.2.1.1</ecNumber>
    </recommendedName>
</protein>
<organism evidence="19 20">
    <name type="scientific">Mycena pura</name>
    <dbReference type="NCBI Taxonomy" id="153505"/>
    <lineage>
        <taxon>Eukaryota</taxon>
        <taxon>Fungi</taxon>
        <taxon>Dikarya</taxon>
        <taxon>Basidiomycota</taxon>
        <taxon>Agaricomycotina</taxon>
        <taxon>Agaricomycetes</taxon>
        <taxon>Agaricomycetidae</taxon>
        <taxon>Agaricales</taxon>
        <taxon>Marasmiineae</taxon>
        <taxon>Mycenaceae</taxon>
        <taxon>Mycena</taxon>
    </lineage>
</organism>
<evidence type="ECO:0000256" key="14">
    <source>
        <dbReference type="PIRSR" id="PIRSR001024-2"/>
    </source>
</evidence>
<feature type="active site" description="Proton donor" evidence="13">
    <location>
        <position position="248"/>
    </location>
</feature>
<comment type="cofactor">
    <cofactor evidence="2">
        <name>Ca(2+)</name>
        <dbReference type="ChEBI" id="CHEBI:29108"/>
    </cofactor>
</comment>
<keyword evidence="11" id="KW-0119">Carbohydrate metabolism</keyword>
<feature type="binding site" evidence="16">
    <location>
        <position position="143"/>
    </location>
    <ligand>
        <name>substrate</name>
    </ligand>
</feature>
<feature type="disulfide bond" evidence="15">
    <location>
        <begin position="169"/>
        <end position="182"/>
    </location>
</feature>
<comment type="catalytic activity">
    <reaction evidence="1">
        <text>Endohydrolysis of (1-&gt;4)-alpha-D-glucosidic linkages in polysaccharides containing three or more (1-&gt;4)-alpha-linked D-glucose units.</text>
        <dbReference type="EC" id="3.2.1.1"/>
    </reaction>
</comment>
<name>A0AAD6YL71_9AGAR</name>
<keyword evidence="8" id="KW-0106">Calcium</keyword>
<dbReference type="PIRSF" id="PIRSF001024">
    <property type="entry name" value="Alph-amyl_fung"/>
    <property type="match status" value="1"/>
</dbReference>
<evidence type="ECO:0000313" key="20">
    <source>
        <dbReference type="Proteomes" id="UP001219525"/>
    </source>
</evidence>
<evidence type="ECO:0000256" key="5">
    <source>
        <dbReference type="ARBA" id="ARBA00022723"/>
    </source>
</evidence>
<evidence type="ECO:0000256" key="1">
    <source>
        <dbReference type="ARBA" id="ARBA00000548"/>
    </source>
</evidence>
<feature type="binding site" evidence="16">
    <location>
        <position position="315"/>
    </location>
    <ligand>
        <name>substrate</name>
    </ligand>
</feature>
<keyword evidence="7 19" id="KW-0378">Hydrolase</keyword>
<dbReference type="Gene3D" id="3.20.20.80">
    <property type="entry name" value="Glycosidases"/>
    <property type="match status" value="1"/>
</dbReference>
<feature type="disulfide bond" evidence="15">
    <location>
        <begin position="451"/>
        <end position="485"/>
    </location>
</feature>
<dbReference type="EC" id="3.2.1.1" evidence="4"/>
<dbReference type="FunFam" id="3.20.20.80:FF:000120">
    <property type="entry name" value="Alpha-amylase A"/>
    <property type="match status" value="1"/>
</dbReference>
<feature type="chain" id="PRO_5042098740" description="alpha-amylase" evidence="17">
    <location>
        <begin position="22"/>
        <end position="486"/>
    </location>
</feature>
<dbReference type="GO" id="GO:0005509">
    <property type="term" value="F:calcium ion binding"/>
    <property type="evidence" value="ECO:0007669"/>
    <property type="project" value="InterPro"/>
</dbReference>
<reference evidence="19" key="1">
    <citation type="submission" date="2023-03" db="EMBL/GenBank/DDBJ databases">
        <title>Massive genome expansion in bonnet fungi (Mycena s.s.) driven by repeated elements and novel gene families across ecological guilds.</title>
        <authorList>
            <consortium name="Lawrence Berkeley National Laboratory"/>
            <person name="Harder C.B."/>
            <person name="Miyauchi S."/>
            <person name="Viragh M."/>
            <person name="Kuo A."/>
            <person name="Thoen E."/>
            <person name="Andreopoulos B."/>
            <person name="Lu D."/>
            <person name="Skrede I."/>
            <person name="Drula E."/>
            <person name="Henrissat B."/>
            <person name="Morin E."/>
            <person name="Kohler A."/>
            <person name="Barry K."/>
            <person name="LaButti K."/>
            <person name="Morin E."/>
            <person name="Salamov A."/>
            <person name="Lipzen A."/>
            <person name="Mereny Z."/>
            <person name="Hegedus B."/>
            <person name="Baldrian P."/>
            <person name="Stursova M."/>
            <person name="Weitz H."/>
            <person name="Taylor A."/>
            <person name="Grigoriev I.V."/>
            <person name="Nagy L.G."/>
            <person name="Martin F."/>
            <person name="Kauserud H."/>
        </authorList>
    </citation>
    <scope>NUCLEOTIDE SEQUENCE</scope>
    <source>
        <strain evidence="19">9144</strain>
    </source>
</reference>
<keyword evidence="10" id="KW-0325">Glycoprotein</keyword>
<dbReference type="Proteomes" id="UP001219525">
    <property type="component" value="Unassembled WGS sequence"/>
</dbReference>
<dbReference type="SUPFAM" id="SSF51445">
    <property type="entry name" value="(Trans)glycosidases"/>
    <property type="match status" value="1"/>
</dbReference>
<evidence type="ECO:0000256" key="2">
    <source>
        <dbReference type="ARBA" id="ARBA00001913"/>
    </source>
</evidence>
<dbReference type="CDD" id="cd11319">
    <property type="entry name" value="AmyAc_euk_AmyA"/>
    <property type="match status" value="1"/>
</dbReference>
<evidence type="ECO:0000313" key="19">
    <source>
        <dbReference type="EMBL" id="KAJ7222591.1"/>
    </source>
</evidence>
<evidence type="ECO:0000256" key="17">
    <source>
        <dbReference type="SAM" id="SignalP"/>
    </source>
</evidence>
<feature type="active site" description="Nucleophile" evidence="13">
    <location>
        <position position="224"/>
    </location>
</feature>
<dbReference type="InterPro" id="IPR006047">
    <property type="entry name" value="GH13_cat_dom"/>
</dbReference>
<evidence type="ECO:0000256" key="7">
    <source>
        <dbReference type="ARBA" id="ARBA00022801"/>
    </source>
</evidence>